<evidence type="ECO:0000259" key="2">
    <source>
        <dbReference type="Pfam" id="PF00534"/>
    </source>
</evidence>
<sequence>MTEEIISHPEHEVVLFGSSTLAGEFDAEVFSTGFVDNQALGLVWERTVLPLLTQKAEVDVLYCPNGNGPLHEIDIPVVMCIHDVNAQKGMSSGVHQFYRKLVVPVSARACDKIVTVSEFSKREICSVLDISDDKVKVIYNGVSENYFEENSTAIDLPDEYLLFVGSLNPRKNIQGLLRAFKKIREERDIELVIIGPSNKDIFQNLELESFSGIHICGFVDELEVKYAYENAEVFVFPSFYEGFGLPPLEALACGTPIVVSDRSSMPEILGDCAVFVNPESSQEIASGIHSILDGEQTFDEDMLRSHAEKFTWESVRTNAISLFEEVNE</sequence>
<dbReference type="GO" id="GO:0016757">
    <property type="term" value="F:glycosyltransferase activity"/>
    <property type="evidence" value="ECO:0007669"/>
    <property type="project" value="InterPro"/>
</dbReference>
<proteinExistence type="predicted"/>
<name>M0HW04_HALVO</name>
<keyword evidence="1 4" id="KW-0808">Transferase</keyword>
<dbReference type="CDD" id="cd03809">
    <property type="entry name" value="GT4_MtfB-like"/>
    <property type="match status" value="1"/>
</dbReference>
<dbReference type="Proteomes" id="UP000011577">
    <property type="component" value="Unassembled WGS sequence"/>
</dbReference>
<evidence type="ECO:0000313" key="5">
    <source>
        <dbReference type="Proteomes" id="UP000011577"/>
    </source>
</evidence>
<comment type="caution">
    <text evidence="4">The sequence shown here is derived from an EMBL/GenBank/DDBJ whole genome shotgun (WGS) entry which is preliminary data.</text>
</comment>
<dbReference type="PANTHER" id="PTHR46401:SF2">
    <property type="entry name" value="GLYCOSYLTRANSFERASE WBBK-RELATED"/>
    <property type="match status" value="1"/>
</dbReference>
<dbReference type="PANTHER" id="PTHR46401">
    <property type="entry name" value="GLYCOSYLTRANSFERASE WBBK-RELATED"/>
    <property type="match status" value="1"/>
</dbReference>
<evidence type="ECO:0000259" key="3">
    <source>
        <dbReference type="Pfam" id="PF13439"/>
    </source>
</evidence>
<evidence type="ECO:0000313" key="4">
    <source>
        <dbReference type="EMBL" id="ELZ87908.1"/>
    </source>
</evidence>
<reference evidence="4 5" key="1">
    <citation type="journal article" date="2014" name="PLoS Genet.">
        <title>Phylogenetically driven sequencing of extremely halophilic archaea reveals strategies for static and dynamic osmo-response.</title>
        <authorList>
            <person name="Becker E.A."/>
            <person name="Seitzer P.M."/>
            <person name="Tritt A."/>
            <person name="Larsen D."/>
            <person name="Krusor M."/>
            <person name="Yao A.I."/>
            <person name="Wu D."/>
            <person name="Madern D."/>
            <person name="Eisen J.A."/>
            <person name="Darling A.E."/>
            <person name="Facciotti M.T."/>
        </authorList>
    </citation>
    <scope>NUCLEOTIDE SEQUENCE [LARGE SCALE GENOMIC DNA]</scope>
    <source>
        <strain evidence="4 5">JCM 10717</strain>
    </source>
</reference>
<accession>M0HW04</accession>
<protein>
    <submittedName>
        <fullName evidence="4">Group 1 glycosyl transferase</fullName>
    </submittedName>
</protein>
<organism evidence="4 5">
    <name type="scientific">Haloferax volcanii JCM 10717</name>
    <dbReference type="NCBI Taxonomy" id="1227458"/>
    <lineage>
        <taxon>Archaea</taxon>
        <taxon>Methanobacteriati</taxon>
        <taxon>Methanobacteriota</taxon>
        <taxon>Stenosarchaea group</taxon>
        <taxon>Halobacteria</taxon>
        <taxon>Halobacteriales</taxon>
        <taxon>Haloferacaceae</taxon>
        <taxon>Haloferax</taxon>
    </lineage>
</organism>
<dbReference type="SUPFAM" id="SSF53756">
    <property type="entry name" value="UDP-Glycosyltransferase/glycogen phosphorylase"/>
    <property type="match status" value="1"/>
</dbReference>
<gene>
    <name evidence="4" type="ORF">C452_14065</name>
</gene>
<dbReference type="Gene3D" id="3.40.50.2000">
    <property type="entry name" value="Glycogen Phosphorylase B"/>
    <property type="match status" value="2"/>
</dbReference>
<dbReference type="Pfam" id="PF00534">
    <property type="entry name" value="Glycos_transf_1"/>
    <property type="match status" value="1"/>
</dbReference>
<dbReference type="InterPro" id="IPR028098">
    <property type="entry name" value="Glyco_trans_4-like_N"/>
</dbReference>
<dbReference type="InterPro" id="IPR001296">
    <property type="entry name" value="Glyco_trans_1"/>
</dbReference>
<feature type="domain" description="Glycosyltransferase subfamily 4-like N-terminal" evidence="3">
    <location>
        <begin position="11"/>
        <end position="143"/>
    </location>
</feature>
<dbReference type="AlphaFoldDB" id="M0HW04"/>
<feature type="domain" description="Glycosyl transferase family 1" evidence="2">
    <location>
        <begin position="150"/>
        <end position="296"/>
    </location>
</feature>
<evidence type="ECO:0000256" key="1">
    <source>
        <dbReference type="ARBA" id="ARBA00022679"/>
    </source>
</evidence>
<dbReference type="Pfam" id="PF13439">
    <property type="entry name" value="Glyco_transf_4"/>
    <property type="match status" value="1"/>
</dbReference>
<dbReference type="EMBL" id="AOLL01000028">
    <property type="protein sequence ID" value="ELZ87908.1"/>
    <property type="molecule type" value="Genomic_DNA"/>
</dbReference>